<name>A0A1X2IWB9_9FUNG</name>
<organism evidence="6 7">
    <name type="scientific">Absidia repens</name>
    <dbReference type="NCBI Taxonomy" id="90262"/>
    <lineage>
        <taxon>Eukaryota</taxon>
        <taxon>Fungi</taxon>
        <taxon>Fungi incertae sedis</taxon>
        <taxon>Mucoromycota</taxon>
        <taxon>Mucoromycotina</taxon>
        <taxon>Mucoromycetes</taxon>
        <taxon>Mucorales</taxon>
        <taxon>Cunninghamellaceae</taxon>
        <taxon>Absidia</taxon>
    </lineage>
</organism>
<feature type="repeat" description="RCC1" evidence="3">
    <location>
        <begin position="202"/>
        <end position="265"/>
    </location>
</feature>
<proteinExistence type="predicted"/>
<feature type="compositionally biased region" description="Basic residues" evidence="5">
    <location>
        <begin position="1131"/>
        <end position="1141"/>
    </location>
</feature>
<evidence type="ECO:0000256" key="1">
    <source>
        <dbReference type="ARBA" id="ARBA00022737"/>
    </source>
</evidence>
<dbReference type="PROSITE" id="PS50012">
    <property type="entry name" value="RCC1_3"/>
    <property type="match status" value="3"/>
</dbReference>
<accession>A0A1X2IWB9</accession>
<dbReference type="SUPFAM" id="SSF54695">
    <property type="entry name" value="POZ domain"/>
    <property type="match status" value="1"/>
</dbReference>
<feature type="coiled-coil region" evidence="4">
    <location>
        <begin position="620"/>
        <end position="651"/>
    </location>
</feature>
<dbReference type="EMBL" id="MCGE01000004">
    <property type="protein sequence ID" value="ORZ22501.1"/>
    <property type="molecule type" value="Genomic_DNA"/>
</dbReference>
<evidence type="ECO:0000256" key="2">
    <source>
        <dbReference type="PROSITE-ProRule" id="PRU00023"/>
    </source>
</evidence>
<dbReference type="InterPro" id="IPR011333">
    <property type="entry name" value="SKP1/BTB/POZ_sf"/>
</dbReference>
<dbReference type="InterPro" id="IPR000408">
    <property type="entry name" value="Reg_chr_condens"/>
</dbReference>
<dbReference type="PROSITE" id="PS51257">
    <property type="entry name" value="PROKAR_LIPOPROTEIN"/>
    <property type="match status" value="1"/>
</dbReference>
<dbReference type="InterPro" id="IPR002110">
    <property type="entry name" value="Ankyrin_rpt"/>
</dbReference>
<sequence>MISIYKAIKINDVDTISYLINLASSCHTSATSKDTQAWLLPYLKGTNQKHYNLNRRSTLGKTPLHYAILWNRSEIAQKLIDCLLVNINKRDIENGWSPLHSALYLGRMEIVWMLLKRDDLDLNIKDWEGYRALELFDTTINNTIPQLRKLQAPIMDQLRQTCTAEDNTNLSANYPMTFSKSGGMYSSALEMKRQQRYRQGGTDLYTWGMNTNYILGHMDTENRLRPERVTLTLESQHNTNVLQRPSYVIESVHMSKFHMAVLTSDAVHNLLICGFGRGGRLGSGKDTDAQLVPVTVHWSERIAAVALGRDHTIALTSSGSVITFGNNDYGQLGYDTEGRDDGYSMQLYPRKIQAPIMKKQAIIGVAASKVHSVAYTSTEIFTFGYNQGQLGYHHLGNSRRQVTPRKVIYSSNILQVVATDFSTTILFENHDVITLANYETQKMTFLTSRFPTNISVHSPTNNYIIKLVSGSNIYTGAISNMGDVYIWTCKSSSYVADLDMKSEHQRSKQASVFTSTPRRIWTSARAEMVAIDASIGQDGEVIICTASGRVYIGGVTKENAKEDKFKFQYVPQLQRCVYVCANPNGAYAAIRSEYQLPLPPQEPSNLASDLVRSLPCMKISSHLDEQLDQLKKNNEKLLNTLESNSDQLDDTNAIDEKRRLEGNIEQDYRLKMKKLLNTTWMQMEQQDDPTLDVCFWIQGRPIYAHLCILEARRNKEKKGLFPQSLEDDKDTPISKSAGHIEFIITRPHTPTTATTTATRYNVMVKGCHLLSFFVLLEYIYGDTISYFSTRKPSPLCQYTINQHQTDVQDIRYDLISLSSLLGLSHLHGCVNSSYLPTPPPTLATQILSMLVTQNFSEEDRGIDKGFGDVELVLKNGTLLCNEIILRQRCPFFACLFDPNATWMEGRRSQCFSEPAQVNLDHHSMEIMTSLVYYLYQDPEDERDLQLPPFDSPVDDAMHFLLGLLGAADEFLLPGLKVLCERALIPMINLRSVVTLLERSHLYLAPSLKLACLTLILANMSSFVISGLLEHISLNLIRDLEAFVCQKQQDARPYVDRLPTKMTVDTDGDDDSDLQMLFSTWVKEESAIATGFMEYLVTIRPTTIRLSTIPSAENTDVGQLESKLINQEGSSHLKKKSKKKVVPKKDTNGLTTQRPPSSQNDFPSPSSSTTTSWKLGSEPVDESQSKLSLRDLMEKEEAELTAMPSRLPKLSTGTSKKLSQKEKRKLQYQESKTAHVPGSISTKSSISVWGPIPAVNSPGIIIPETPTKFNANENQPLAATSKTGTTIDDKKKEISTKGKKIFANKENLLEEQRYGWKRADSMNIKTTVVFDPRRSFGDTFELIPMTPLPLAQTGSDRSLFSGGGGQGLRRGSSSFHAIQQEQKLEDDWIKGKRKKNLLRIQKEETAMLGLRDFYIQTLGRGSGEWIDIHPSS</sequence>
<dbReference type="STRING" id="90262.A0A1X2IWB9"/>
<dbReference type="InterPro" id="IPR009091">
    <property type="entry name" value="RCC1/BLIP-II"/>
</dbReference>
<dbReference type="SUPFAM" id="SSF48403">
    <property type="entry name" value="Ankyrin repeat"/>
    <property type="match status" value="1"/>
</dbReference>
<dbReference type="PANTHER" id="PTHR22872">
    <property type="entry name" value="BTK-BINDING PROTEIN-RELATED"/>
    <property type="match status" value="1"/>
</dbReference>
<keyword evidence="7" id="KW-1185">Reference proteome</keyword>
<dbReference type="PANTHER" id="PTHR22872:SF2">
    <property type="entry name" value="INHIBITOR OF BRUTON TYROSINE KINASE"/>
    <property type="match status" value="1"/>
</dbReference>
<dbReference type="InterPro" id="IPR036770">
    <property type="entry name" value="Ankyrin_rpt-contain_sf"/>
</dbReference>
<dbReference type="Pfam" id="PF12796">
    <property type="entry name" value="Ank_2"/>
    <property type="match status" value="1"/>
</dbReference>
<keyword evidence="1" id="KW-0677">Repeat</keyword>
<feature type="repeat" description="RCC1" evidence="3">
    <location>
        <begin position="268"/>
        <end position="318"/>
    </location>
</feature>
<evidence type="ECO:0000313" key="6">
    <source>
        <dbReference type="EMBL" id="ORZ22501.1"/>
    </source>
</evidence>
<feature type="region of interest" description="Disordered" evidence="5">
    <location>
        <begin position="1125"/>
        <end position="1242"/>
    </location>
</feature>
<dbReference type="Gene3D" id="1.25.40.20">
    <property type="entry name" value="Ankyrin repeat-containing domain"/>
    <property type="match status" value="1"/>
</dbReference>
<keyword evidence="2" id="KW-0040">ANK repeat</keyword>
<comment type="caution">
    <text evidence="6">The sequence shown here is derived from an EMBL/GenBank/DDBJ whole genome shotgun (WGS) entry which is preliminary data.</text>
</comment>
<gene>
    <name evidence="6" type="ORF">BCR42DRAFT_368436</name>
</gene>
<evidence type="ECO:0000256" key="3">
    <source>
        <dbReference type="PROSITE-ProRule" id="PRU00235"/>
    </source>
</evidence>
<dbReference type="SMART" id="SM00248">
    <property type="entry name" value="ANK"/>
    <property type="match status" value="2"/>
</dbReference>
<dbReference type="PRINTS" id="PR00633">
    <property type="entry name" value="RCCNDNSATION"/>
</dbReference>
<evidence type="ECO:0000313" key="7">
    <source>
        <dbReference type="Proteomes" id="UP000193560"/>
    </source>
</evidence>
<feature type="repeat" description="ANK" evidence="2">
    <location>
        <begin position="94"/>
        <end position="127"/>
    </location>
</feature>
<dbReference type="OrthoDB" id="1893551at2759"/>
<dbReference type="Gene3D" id="3.30.710.10">
    <property type="entry name" value="Potassium Channel Kv1.1, Chain A"/>
    <property type="match status" value="1"/>
</dbReference>
<protein>
    <submittedName>
        <fullName evidence="6">Uncharacterized protein</fullName>
    </submittedName>
</protein>
<evidence type="ECO:0000256" key="4">
    <source>
        <dbReference type="SAM" id="Coils"/>
    </source>
</evidence>
<dbReference type="Pfam" id="PF13540">
    <property type="entry name" value="RCC1_2"/>
    <property type="match status" value="1"/>
</dbReference>
<dbReference type="InterPro" id="IPR051625">
    <property type="entry name" value="Signaling_Regulatory_Domain"/>
</dbReference>
<dbReference type="PROSITE" id="PS50088">
    <property type="entry name" value="ANK_REPEAT"/>
    <property type="match status" value="1"/>
</dbReference>
<feature type="repeat" description="RCC1" evidence="3">
    <location>
        <begin position="319"/>
        <end position="378"/>
    </location>
</feature>
<dbReference type="PROSITE" id="PS50297">
    <property type="entry name" value="ANK_REP_REGION"/>
    <property type="match status" value="1"/>
</dbReference>
<evidence type="ECO:0000256" key="5">
    <source>
        <dbReference type="SAM" id="MobiDB-lite"/>
    </source>
</evidence>
<dbReference type="Gene3D" id="2.130.10.30">
    <property type="entry name" value="Regulator of chromosome condensation 1/beta-lactamase-inhibitor protein II"/>
    <property type="match status" value="1"/>
</dbReference>
<feature type="compositionally biased region" description="Low complexity" evidence="5">
    <location>
        <begin position="1154"/>
        <end position="1171"/>
    </location>
</feature>
<dbReference type="Proteomes" id="UP000193560">
    <property type="component" value="Unassembled WGS sequence"/>
</dbReference>
<dbReference type="Pfam" id="PF00415">
    <property type="entry name" value="RCC1"/>
    <property type="match status" value="1"/>
</dbReference>
<dbReference type="SUPFAM" id="SSF50985">
    <property type="entry name" value="RCC1/BLIP-II"/>
    <property type="match status" value="1"/>
</dbReference>
<reference evidence="6 7" key="1">
    <citation type="submission" date="2016-07" db="EMBL/GenBank/DDBJ databases">
        <title>Pervasive Adenine N6-methylation of Active Genes in Fungi.</title>
        <authorList>
            <consortium name="DOE Joint Genome Institute"/>
            <person name="Mondo S.J."/>
            <person name="Dannebaum R.O."/>
            <person name="Kuo R.C."/>
            <person name="Labutti K."/>
            <person name="Haridas S."/>
            <person name="Kuo A."/>
            <person name="Salamov A."/>
            <person name="Ahrendt S.R."/>
            <person name="Lipzen A."/>
            <person name="Sullivan W."/>
            <person name="Andreopoulos W.B."/>
            <person name="Clum A."/>
            <person name="Lindquist E."/>
            <person name="Daum C."/>
            <person name="Ramamoorthy G.K."/>
            <person name="Gryganskyi A."/>
            <person name="Culley D."/>
            <person name="Magnuson J.K."/>
            <person name="James T.Y."/>
            <person name="O'Malley M.A."/>
            <person name="Stajich J.E."/>
            <person name="Spatafora J.W."/>
            <person name="Visel A."/>
            <person name="Grigoriev I.V."/>
        </authorList>
    </citation>
    <scope>NUCLEOTIDE SEQUENCE [LARGE SCALE GENOMIC DNA]</scope>
    <source>
        <strain evidence="6 7">NRRL 1336</strain>
    </source>
</reference>
<keyword evidence="4" id="KW-0175">Coiled coil</keyword>